<reference evidence="1" key="1">
    <citation type="submission" date="2022-10" db="EMBL/GenBank/DDBJ databases">
        <title>Culturing micro-colonial fungi from biological soil crusts in the Mojave desert and describing Neophaeococcomyces mojavensis, and introducing the new genera and species Taxawa tesnikishii.</title>
        <authorList>
            <person name="Kurbessoian T."/>
            <person name="Stajich J.E."/>
        </authorList>
    </citation>
    <scope>NUCLEOTIDE SEQUENCE</scope>
    <source>
        <strain evidence="1">JES_112</strain>
    </source>
</reference>
<evidence type="ECO:0000313" key="1">
    <source>
        <dbReference type="EMBL" id="KAJ9657133.1"/>
    </source>
</evidence>
<evidence type="ECO:0000313" key="2">
    <source>
        <dbReference type="Proteomes" id="UP001172386"/>
    </source>
</evidence>
<sequence>MGMVRTLWQKVDASIQLQHKKVFVSVPDFAVTNDSLAQQIRPLLEAAGLQAVRFWPLCKTSLMYLYNLEDCVDEGPACENYRGRPTDSVLSIHLDQWSMSLRSMIREDGMFYPGLGNTKLIWREAGTKLDDEIKKFTNTTVDLVLLSGPEASQLYKIVEQLFKDNANIVPEDYVRSAEDHTFAAARGAARLARDGMCNDFTVCIPNAWCPVSNHCKWAFYGQQSEQKTEL</sequence>
<keyword evidence="2" id="KW-1185">Reference proteome</keyword>
<accession>A0ACC3A8C2</accession>
<name>A0ACC3A8C2_9EURO</name>
<proteinExistence type="predicted"/>
<dbReference type="Proteomes" id="UP001172386">
    <property type="component" value="Unassembled WGS sequence"/>
</dbReference>
<protein>
    <submittedName>
        <fullName evidence="1">Uncharacterized protein</fullName>
    </submittedName>
</protein>
<dbReference type="EMBL" id="JAPDRQ010000068">
    <property type="protein sequence ID" value="KAJ9657133.1"/>
    <property type="molecule type" value="Genomic_DNA"/>
</dbReference>
<organism evidence="1 2">
    <name type="scientific">Neophaeococcomyces mojaviensis</name>
    <dbReference type="NCBI Taxonomy" id="3383035"/>
    <lineage>
        <taxon>Eukaryota</taxon>
        <taxon>Fungi</taxon>
        <taxon>Dikarya</taxon>
        <taxon>Ascomycota</taxon>
        <taxon>Pezizomycotina</taxon>
        <taxon>Eurotiomycetes</taxon>
        <taxon>Chaetothyriomycetidae</taxon>
        <taxon>Chaetothyriales</taxon>
        <taxon>Chaetothyriales incertae sedis</taxon>
        <taxon>Neophaeococcomyces</taxon>
    </lineage>
</organism>
<comment type="caution">
    <text evidence="1">The sequence shown here is derived from an EMBL/GenBank/DDBJ whole genome shotgun (WGS) entry which is preliminary data.</text>
</comment>
<gene>
    <name evidence="1" type="ORF">H2198_004491</name>
</gene>